<feature type="region of interest" description="Disordered" evidence="2">
    <location>
        <begin position="199"/>
        <end position="218"/>
    </location>
</feature>
<evidence type="ECO:0000256" key="1">
    <source>
        <dbReference type="SAM" id="Coils"/>
    </source>
</evidence>
<gene>
    <name evidence="3" type="ORF">SAY86_024821</name>
</gene>
<accession>A0AAN7RIE4</accession>
<dbReference type="PANTHER" id="PTHR34778:SF2">
    <property type="entry name" value="OS02G0580700 PROTEIN"/>
    <property type="match status" value="1"/>
</dbReference>
<reference evidence="3 4" key="1">
    <citation type="journal article" date="2023" name="Hortic Res">
        <title>Pangenome of water caltrop reveals structural variations and asymmetric subgenome divergence after allopolyploidization.</title>
        <authorList>
            <person name="Zhang X."/>
            <person name="Chen Y."/>
            <person name="Wang L."/>
            <person name="Yuan Y."/>
            <person name="Fang M."/>
            <person name="Shi L."/>
            <person name="Lu R."/>
            <person name="Comes H.P."/>
            <person name="Ma Y."/>
            <person name="Chen Y."/>
            <person name="Huang G."/>
            <person name="Zhou Y."/>
            <person name="Zheng Z."/>
            <person name="Qiu Y."/>
        </authorList>
    </citation>
    <scope>NUCLEOTIDE SEQUENCE [LARGE SCALE GENOMIC DNA]</scope>
    <source>
        <strain evidence="3">F231</strain>
    </source>
</reference>
<evidence type="ECO:0000313" key="4">
    <source>
        <dbReference type="Proteomes" id="UP001346149"/>
    </source>
</evidence>
<dbReference type="AlphaFoldDB" id="A0AAN7RIE4"/>
<dbReference type="Proteomes" id="UP001346149">
    <property type="component" value="Unassembled WGS sequence"/>
</dbReference>
<proteinExistence type="predicted"/>
<comment type="caution">
    <text evidence="3">The sequence shown here is derived from an EMBL/GenBank/DDBJ whole genome shotgun (WGS) entry which is preliminary data.</text>
</comment>
<feature type="coiled-coil region" evidence="1">
    <location>
        <begin position="72"/>
        <end position="113"/>
    </location>
</feature>
<sequence>MEESTKLSALQKAYAEIIMNISKETAYRVMASEKKRLQIQKELSAVKDEGLRLLMRLKQMLDVKTTEAEMTAISRRKKIEELEAQLNEAEDIVEELRGELRDAQTELAKLATNRSRSLNRNSFDPGPASTERIEGNPHESYCQSAYIYAYNPDFSARMMKERETELGRCSFTQKIHAFGGNIFGQLSLPGKEEHLQNKVHKGGKNDPLCTTPNLSPDQPFGIEEDPNELEVMETNGNHLQIEVPRSFQRKRKRTTRYLRCRAPVPLEKLQASSICFSKSTPNSHDDHRLSLDADQIGVQSKHPFVDNHVEPIKPCSFLDKKGKNKLILEESVMSHGKGWEKSLMFSASMPDTGRINLSSQIEASNLADPGSEDKYNGKFLKYTFQRRRKKGKVNLSDGNSTADHNTRKMELYEHDICQETSMIDQNSESSGHSQLMEVAEQLINLSEDMMSRAAKPSES</sequence>
<dbReference type="EMBL" id="JAXQNO010000004">
    <property type="protein sequence ID" value="KAK4799456.1"/>
    <property type="molecule type" value="Genomic_DNA"/>
</dbReference>
<keyword evidence="4" id="KW-1185">Reference proteome</keyword>
<evidence type="ECO:0000256" key="2">
    <source>
        <dbReference type="SAM" id="MobiDB-lite"/>
    </source>
</evidence>
<keyword evidence="1" id="KW-0175">Coiled coil</keyword>
<organism evidence="3 4">
    <name type="scientific">Trapa natans</name>
    <name type="common">Water chestnut</name>
    <dbReference type="NCBI Taxonomy" id="22666"/>
    <lineage>
        <taxon>Eukaryota</taxon>
        <taxon>Viridiplantae</taxon>
        <taxon>Streptophyta</taxon>
        <taxon>Embryophyta</taxon>
        <taxon>Tracheophyta</taxon>
        <taxon>Spermatophyta</taxon>
        <taxon>Magnoliopsida</taxon>
        <taxon>eudicotyledons</taxon>
        <taxon>Gunneridae</taxon>
        <taxon>Pentapetalae</taxon>
        <taxon>rosids</taxon>
        <taxon>malvids</taxon>
        <taxon>Myrtales</taxon>
        <taxon>Lythraceae</taxon>
        <taxon>Trapa</taxon>
    </lineage>
</organism>
<name>A0AAN7RIE4_TRANT</name>
<dbReference type="PANTHER" id="PTHR34778">
    <property type="entry name" value="OS02G0580700 PROTEIN"/>
    <property type="match status" value="1"/>
</dbReference>
<protein>
    <submittedName>
        <fullName evidence="3">Uncharacterized protein</fullName>
    </submittedName>
</protein>
<evidence type="ECO:0000313" key="3">
    <source>
        <dbReference type="EMBL" id="KAK4799456.1"/>
    </source>
</evidence>